<evidence type="ECO:0000313" key="2">
    <source>
        <dbReference type="Proteomes" id="UP000719412"/>
    </source>
</evidence>
<organism evidence="1 2">
    <name type="scientific">Tenebrio molitor</name>
    <name type="common">Yellow mealworm beetle</name>
    <dbReference type="NCBI Taxonomy" id="7067"/>
    <lineage>
        <taxon>Eukaryota</taxon>
        <taxon>Metazoa</taxon>
        <taxon>Ecdysozoa</taxon>
        <taxon>Arthropoda</taxon>
        <taxon>Hexapoda</taxon>
        <taxon>Insecta</taxon>
        <taxon>Pterygota</taxon>
        <taxon>Neoptera</taxon>
        <taxon>Endopterygota</taxon>
        <taxon>Coleoptera</taxon>
        <taxon>Polyphaga</taxon>
        <taxon>Cucujiformia</taxon>
        <taxon>Tenebrionidae</taxon>
        <taxon>Tenebrio</taxon>
    </lineage>
</organism>
<reference evidence="1" key="2">
    <citation type="submission" date="2021-08" db="EMBL/GenBank/DDBJ databases">
        <authorList>
            <person name="Eriksson T."/>
        </authorList>
    </citation>
    <scope>NUCLEOTIDE SEQUENCE</scope>
    <source>
        <strain evidence="1">Stoneville</strain>
        <tissue evidence="1">Whole head</tissue>
    </source>
</reference>
<comment type="caution">
    <text evidence="1">The sequence shown here is derived from an EMBL/GenBank/DDBJ whole genome shotgun (WGS) entry which is preliminary data.</text>
</comment>
<protein>
    <submittedName>
        <fullName evidence="1">Uncharacterized protein</fullName>
    </submittedName>
</protein>
<dbReference type="EMBL" id="JABDTM020030980">
    <property type="protein sequence ID" value="KAH0807241.1"/>
    <property type="molecule type" value="Genomic_DNA"/>
</dbReference>
<proteinExistence type="predicted"/>
<dbReference type="Proteomes" id="UP000719412">
    <property type="component" value="Unassembled WGS sequence"/>
</dbReference>
<keyword evidence="2" id="KW-1185">Reference proteome</keyword>
<name>A0A8J6H3W9_TENMO</name>
<sequence length="128" mass="13912">MLLPVRRRSVVFDTSPYLSSLQVDEDGSCAQRALGTISVTGAQGRAPGQIHWQARTSKNKTPSQNQYRSHGQLRLSTLKNLQFGTSSLTTNFGSPPRTPKAMTLLPRGLSGNLHTQAPGCCCSPVRFQ</sequence>
<reference evidence="1" key="1">
    <citation type="journal article" date="2020" name="J Insects Food Feed">
        <title>The yellow mealworm (Tenebrio molitor) genome: a resource for the emerging insects as food and feed industry.</title>
        <authorList>
            <person name="Eriksson T."/>
            <person name="Andere A."/>
            <person name="Kelstrup H."/>
            <person name="Emery V."/>
            <person name="Picard C."/>
        </authorList>
    </citation>
    <scope>NUCLEOTIDE SEQUENCE</scope>
    <source>
        <strain evidence="1">Stoneville</strain>
        <tissue evidence="1">Whole head</tissue>
    </source>
</reference>
<gene>
    <name evidence="1" type="ORF">GEV33_015550</name>
</gene>
<dbReference type="AlphaFoldDB" id="A0A8J6H3W9"/>
<accession>A0A8J6H3W9</accession>
<evidence type="ECO:0000313" key="1">
    <source>
        <dbReference type="EMBL" id="KAH0807241.1"/>
    </source>
</evidence>